<dbReference type="PRINTS" id="PR01077">
    <property type="entry name" value="CLAUDIN"/>
</dbReference>
<proteinExistence type="inferred from homology"/>
<dbReference type="GO" id="GO:0005886">
    <property type="term" value="C:plasma membrane"/>
    <property type="evidence" value="ECO:0007669"/>
    <property type="project" value="UniProtKB-SubCell"/>
</dbReference>
<reference evidence="9" key="2">
    <citation type="submission" date="2025-09" db="UniProtKB">
        <authorList>
            <consortium name="Ensembl"/>
        </authorList>
    </citation>
    <scope>IDENTIFICATION</scope>
</reference>
<dbReference type="OMA" id="CCQCQQK"/>
<evidence type="ECO:0000256" key="1">
    <source>
        <dbReference type="ARBA" id="ARBA00008295"/>
    </source>
</evidence>
<dbReference type="AlphaFoldDB" id="A0A9J8CG57"/>
<dbReference type="InterPro" id="IPR004031">
    <property type="entry name" value="PMP22/EMP/MP20/Claudin"/>
</dbReference>
<dbReference type="Pfam" id="PF00822">
    <property type="entry name" value="PMP22_Claudin"/>
    <property type="match status" value="1"/>
</dbReference>
<keyword evidence="4 8" id="KW-0812">Transmembrane</keyword>
<dbReference type="InterPro" id="IPR017974">
    <property type="entry name" value="Claudin_CS"/>
</dbReference>
<feature type="transmembrane region" description="Helical" evidence="8">
    <location>
        <begin position="39"/>
        <end position="59"/>
    </location>
</feature>
<evidence type="ECO:0000256" key="6">
    <source>
        <dbReference type="ARBA" id="ARBA00022989"/>
    </source>
</evidence>
<feature type="transmembrane region" description="Helical" evidence="8">
    <location>
        <begin position="160"/>
        <end position="179"/>
    </location>
</feature>
<keyword evidence="10" id="KW-1185">Reference proteome</keyword>
<comment type="subcellular location">
    <subcellularLocation>
        <location evidence="8">Cell junction</location>
        <location evidence="8">Tight junction</location>
    </subcellularLocation>
    <subcellularLocation>
        <location evidence="8">Cell membrane</location>
        <topology evidence="8">Multi-pass membrane protein</topology>
    </subcellularLocation>
</comment>
<dbReference type="Proteomes" id="UP001108240">
    <property type="component" value="Unplaced"/>
</dbReference>
<feature type="transmembrane region" description="Helical" evidence="8">
    <location>
        <begin position="113"/>
        <end position="140"/>
    </location>
</feature>
<evidence type="ECO:0000256" key="4">
    <source>
        <dbReference type="ARBA" id="ARBA00022692"/>
    </source>
</evidence>
<dbReference type="Gene3D" id="1.20.140.150">
    <property type="match status" value="1"/>
</dbReference>
<dbReference type="PROSITE" id="PS01346">
    <property type="entry name" value="CLAUDIN"/>
    <property type="match status" value="1"/>
</dbReference>
<evidence type="ECO:0000313" key="9">
    <source>
        <dbReference type="Ensembl" id="ENSCCRP00000164260.1"/>
    </source>
</evidence>
<dbReference type="PRINTS" id="PR01385">
    <property type="entry name" value="CLAUDIN14"/>
</dbReference>
<feature type="transmembrane region" description="Helical" evidence="8">
    <location>
        <begin position="79"/>
        <end position="101"/>
    </location>
</feature>
<dbReference type="Ensembl" id="ENSCCRT00000147597.1">
    <property type="protein sequence ID" value="ENSCCRP00000164260.1"/>
    <property type="gene ID" value="ENSCCRG00000068019.1"/>
</dbReference>
<evidence type="ECO:0000256" key="8">
    <source>
        <dbReference type="RuleBase" id="RU060637"/>
    </source>
</evidence>
<keyword evidence="6 8" id="KW-1133">Transmembrane helix</keyword>
<keyword evidence="3 8" id="KW-1003">Cell membrane</keyword>
<feature type="transmembrane region" description="Helical" evidence="8">
    <location>
        <begin position="6"/>
        <end position="27"/>
    </location>
</feature>
<organism evidence="9 10">
    <name type="scientific">Cyprinus carpio carpio</name>
    <dbReference type="NCBI Taxonomy" id="630221"/>
    <lineage>
        <taxon>Eukaryota</taxon>
        <taxon>Metazoa</taxon>
        <taxon>Chordata</taxon>
        <taxon>Craniata</taxon>
        <taxon>Vertebrata</taxon>
        <taxon>Euteleostomi</taxon>
        <taxon>Actinopterygii</taxon>
        <taxon>Neopterygii</taxon>
        <taxon>Teleostei</taxon>
        <taxon>Ostariophysi</taxon>
        <taxon>Cypriniformes</taxon>
        <taxon>Cyprinidae</taxon>
        <taxon>Cyprininae</taxon>
        <taxon>Cyprinus</taxon>
    </lineage>
</organism>
<evidence type="ECO:0000313" key="10">
    <source>
        <dbReference type="Proteomes" id="UP001108240"/>
    </source>
</evidence>
<keyword evidence="7 8" id="KW-0472">Membrane</keyword>
<keyword evidence="2 8" id="KW-0796">Tight junction</keyword>
<protein>
    <recommendedName>
        <fullName evidence="8">Claudin</fullName>
    </recommendedName>
</protein>
<dbReference type="PANTHER" id="PTHR12002">
    <property type="entry name" value="CLAUDIN"/>
    <property type="match status" value="1"/>
</dbReference>
<dbReference type="InterPro" id="IPR006187">
    <property type="entry name" value="Claudin"/>
</dbReference>
<evidence type="ECO:0000256" key="5">
    <source>
        <dbReference type="ARBA" id="ARBA00022949"/>
    </source>
</evidence>
<evidence type="ECO:0000256" key="2">
    <source>
        <dbReference type="ARBA" id="ARBA00022427"/>
    </source>
</evidence>
<accession>A0A9J8CG57</accession>
<dbReference type="FunFam" id="1.20.140.150:FF:000001">
    <property type="entry name" value="Claudin"/>
    <property type="match status" value="1"/>
</dbReference>
<name>A0A9J8CG57_CYPCA</name>
<comment type="similarity">
    <text evidence="1 8">Belongs to the claudin family.</text>
</comment>
<keyword evidence="5 8" id="KW-0965">Cell junction</keyword>
<dbReference type="GO" id="GO:0005198">
    <property type="term" value="F:structural molecule activity"/>
    <property type="evidence" value="ECO:0007669"/>
    <property type="project" value="InterPro"/>
</dbReference>
<dbReference type="GO" id="GO:0005923">
    <property type="term" value="C:bicellular tight junction"/>
    <property type="evidence" value="ECO:0007669"/>
    <property type="project" value="UniProtKB-SubCell"/>
</dbReference>
<sequence length="206" mass="22049">MASLGLQILGVALSFVGLLGSIITCALPMWRVTAFIGNNIVTAQIIWEGLWMVCVPQSTEHMQCNVYDSTLALSTDLQAARALLVLSVFGILLAVVGGKCTTCIQNKTSKARVVISAGVFFIISGLLCLTPVCYSAHTIIHGFYHPLLSDVLRLELGASLYTGWSAAGLLLTGGTILCCQCQQKDERAFVPKYSAPTSNASEKEYV</sequence>
<evidence type="ECO:0000256" key="3">
    <source>
        <dbReference type="ARBA" id="ARBA00022475"/>
    </source>
</evidence>
<evidence type="ECO:0000256" key="7">
    <source>
        <dbReference type="ARBA" id="ARBA00023136"/>
    </source>
</evidence>
<dbReference type="GeneTree" id="ENSGT00940000164025"/>
<comment type="caution">
    <text evidence="8">Lacks conserved residue(s) required for the propagation of feature annotation.</text>
</comment>
<reference evidence="9" key="1">
    <citation type="submission" date="2025-08" db="UniProtKB">
        <authorList>
            <consortium name="Ensembl"/>
        </authorList>
    </citation>
    <scope>IDENTIFICATION</scope>
</reference>
<comment type="function">
    <text evidence="8">Claudins function as major constituents of the tight junction complexes that regulate the permeability of epithelia.</text>
</comment>